<dbReference type="OrthoDB" id="306876at2759"/>
<protein>
    <recommendedName>
        <fullName evidence="2">EamA domain-containing protein</fullName>
    </recommendedName>
</protein>
<dbReference type="GO" id="GO:0016020">
    <property type="term" value="C:membrane"/>
    <property type="evidence" value="ECO:0007669"/>
    <property type="project" value="InterPro"/>
</dbReference>
<feature type="transmembrane region" description="Helical" evidence="1">
    <location>
        <begin position="188"/>
        <end position="206"/>
    </location>
</feature>
<dbReference type="KEGG" id="fcy:FRACYDRAFT_235262"/>
<dbReference type="InterPro" id="IPR000620">
    <property type="entry name" value="EamA_dom"/>
</dbReference>
<name>A0A1E7FU05_9STRA</name>
<evidence type="ECO:0000256" key="1">
    <source>
        <dbReference type="SAM" id="Phobius"/>
    </source>
</evidence>
<gene>
    <name evidence="3" type="ORF">FRACYDRAFT_235262</name>
</gene>
<feature type="transmembrane region" description="Helical" evidence="1">
    <location>
        <begin position="290"/>
        <end position="309"/>
    </location>
</feature>
<evidence type="ECO:0000313" key="3">
    <source>
        <dbReference type="EMBL" id="OEU21636.1"/>
    </source>
</evidence>
<feature type="transmembrane region" description="Helical" evidence="1">
    <location>
        <begin position="7"/>
        <end position="27"/>
    </location>
</feature>
<dbReference type="InterPro" id="IPR037185">
    <property type="entry name" value="EmrE-like"/>
</dbReference>
<feature type="transmembrane region" description="Helical" evidence="1">
    <location>
        <begin position="39"/>
        <end position="61"/>
    </location>
</feature>
<dbReference type="Pfam" id="PF00892">
    <property type="entry name" value="EamA"/>
    <property type="match status" value="1"/>
</dbReference>
<dbReference type="EMBL" id="KV784354">
    <property type="protein sequence ID" value="OEU21636.1"/>
    <property type="molecule type" value="Genomic_DNA"/>
</dbReference>
<dbReference type="PANTHER" id="PTHR22911:SF76">
    <property type="entry name" value="EAMA DOMAIN-CONTAINING PROTEIN"/>
    <property type="match status" value="1"/>
</dbReference>
<feature type="transmembrane region" description="Helical" evidence="1">
    <location>
        <begin position="101"/>
        <end position="120"/>
    </location>
</feature>
<keyword evidence="4" id="KW-1185">Reference proteome</keyword>
<proteinExistence type="predicted"/>
<evidence type="ECO:0000313" key="4">
    <source>
        <dbReference type="Proteomes" id="UP000095751"/>
    </source>
</evidence>
<feature type="transmembrane region" description="Helical" evidence="1">
    <location>
        <begin position="218"/>
        <end position="238"/>
    </location>
</feature>
<dbReference type="SUPFAM" id="SSF103481">
    <property type="entry name" value="Multidrug resistance efflux transporter EmrE"/>
    <property type="match status" value="1"/>
</dbReference>
<keyword evidence="1" id="KW-0472">Membrane</keyword>
<reference evidence="3 4" key="1">
    <citation type="submission" date="2016-09" db="EMBL/GenBank/DDBJ databases">
        <title>Extensive genetic diversity and differential bi-allelic expression allows diatom success in the polar Southern Ocean.</title>
        <authorList>
            <consortium name="DOE Joint Genome Institute"/>
            <person name="Mock T."/>
            <person name="Otillar R.P."/>
            <person name="Strauss J."/>
            <person name="Dupont C."/>
            <person name="Frickenhaus S."/>
            <person name="Maumus F."/>
            <person name="Mcmullan M."/>
            <person name="Sanges R."/>
            <person name="Schmutz J."/>
            <person name="Toseland A."/>
            <person name="Valas R."/>
            <person name="Veluchamy A."/>
            <person name="Ward B.J."/>
            <person name="Allen A."/>
            <person name="Barry K."/>
            <person name="Falciatore A."/>
            <person name="Ferrante M."/>
            <person name="Fortunato A.E."/>
            <person name="Gloeckner G."/>
            <person name="Gruber A."/>
            <person name="Hipkin R."/>
            <person name="Janech M."/>
            <person name="Kroth P."/>
            <person name="Leese F."/>
            <person name="Lindquist E."/>
            <person name="Lyon B.R."/>
            <person name="Martin J."/>
            <person name="Mayer C."/>
            <person name="Parker M."/>
            <person name="Quesneville H."/>
            <person name="Raymond J."/>
            <person name="Uhlig C."/>
            <person name="Valentin K.U."/>
            <person name="Worden A.Z."/>
            <person name="Armbrust E.V."/>
            <person name="Bowler C."/>
            <person name="Green B."/>
            <person name="Moulton V."/>
            <person name="Van Oosterhout C."/>
            <person name="Grigoriev I."/>
        </authorList>
    </citation>
    <scope>NUCLEOTIDE SEQUENCE [LARGE SCALE GENOMIC DNA]</scope>
    <source>
        <strain evidence="3 4">CCMP1102</strain>
    </source>
</reference>
<organism evidence="3 4">
    <name type="scientific">Fragilariopsis cylindrus CCMP1102</name>
    <dbReference type="NCBI Taxonomy" id="635003"/>
    <lineage>
        <taxon>Eukaryota</taxon>
        <taxon>Sar</taxon>
        <taxon>Stramenopiles</taxon>
        <taxon>Ochrophyta</taxon>
        <taxon>Bacillariophyta</taxon>
        <taxon>Bacillariophyceae</taxon>
        <taxon>Bacillariophycidae</taxon>
        <taxon>Bacillariales</taxon>
        <taxon>Bacillariaceae</taxon>
        <taxon>Fragilariopsis</taxon>
    </lineage>
</organism>
<feature type="transmembrane region" description="Helical" evidence="1">
    <location>
        <begin position="258"/>
        <end position="278"/>
    </location>
</feature>
<evidence type="ECO:0000259" key="2">
    <source>
        <dbReference type="Pfam" id="PF00892"/>
    </source>
</evidence>
<dbReference type="AlphaFoldDB" id="A0A1E7FU05"/>
<keyword evidence="1" id="KW-0812">Transmembrane</keyword>
<accession>A0A1E7FU05</accession>
<dbReference type="Proteomes" id="UP000095751">
    <property type="component" value="Unassembled WGS sequence"/>
</dbReference>
<feature type="domain" description="EamA" evidence="2">
    <location>
        <begin position="6"/>
        <end position="143"/>
    </location>
</feature>
<dbReference type="InParanoid" id="A0A1E7FU05"/>
<sequence length="428" mass="46832">MNDRTKGLLIILTGVLIISPDAVLVRFLSEGGAEPWTIIFWKMLISIPISASFAVWEAGGFHNLWKSVYEGRFYYALAIPIQSTVDVLFTFAFIFTTAANALLLINLNPLWCAIAGKFILGEILPPRTYVALGLALCCILIIFVPEVIDRNRDMNEDDEVIEDGKDGDGDEIAGTTTEYMLGDPSMKGNIISLFTGLGLALYITIVRHGGTKSKSKNINLVGAATLSGICTSIIALIVQGPGNVLPSSFWILTGRPHWQYWLAQIGEGMMIGVIFIVMTVAPRYITGAEVGLCVLLEAVLGPLFVYLAYGDAPSKFTIIGGSLLLAVLAIHESRPIFEKAKDVSQSISRRISSSRMMRNSNININGGKMISADIAVVPEEESYIENNNYDDDDDENQKQIEIIKSINNEEKEGTVLSNKDDANHDNEC</sequence>
<keyword evidence="1" id="KW-1133">Transmembrane helix</keyword>
<feature type="transmembrane region" description="Helical" evidence="1">
    <location>
        <begin position="73"/>
        <end position="95"/>
    </location>
</feature>
<feature type="transmembrane region" description="Helical" evidence="1">
    <location>
        <begin position="129"/>
        <end position="148"/>
    </location>
</feature>
<dbReference type="PANTHER" id="PTHR22911">
    <property type="entry name" value="ACYL-MALONYL CONDENSING ENZYME-RELATED"/>
    <property type="match status" value="1"/>
</dbReference>